<dbReference type="InterPro" id="IPR002223">
    <property type="entry name" value="Kunitz_BPTI"/>
</dbReference>
<evidence type="ECO:0000256" key="1">
    <source>
        <dbReference type="ARBA" id="ARBA00004613"/>
    </source>
</evidence>
<organism evidence="6 7">
    <name type="scientific">Zonotrichia albicollis</name>
    <name type="common">White-throated sparrow</name>
    <name type="synonym">Fringilla albicollis</name>
    <dbReference type="NCBI Taxonomy" id="44394"/>
    <lineage>
        <taxon>Eukaryota</taxon>
        <taxon>Metazoa</taxon>
        <taxon>Chordata</taxon>
        <taxon>Craniata</taxon>
        <taxon>Vertebrata</taxon>
        <taxon>Euteleostomi</taxon>
        <taxon>Archelosauria</taxon>
        <taxon>Archosauria</taxon>
        <taxon>Dinosauria</taxon>
        <taxon>Saurischia</taxon>
        <taxon>Theropoda</taxon>
        <taxon>Coelurosauria</taxon>
        <taxon>Aves</taxon>
        <taxon>Neognathae</taxon>
        <taxon>Neoaves</taxon>
        <taxon>Telluraves</taxon>
        <taxon>Australaves</taxon>
        <taxon>Passeriformes</taxon>
        <taxon>Passerellidae</taxon>
        <taxon>Zonotrichia</taxon>
    </lineage>
</organism>
<accession>A0A8D2QK34</accession>
<protein>
    <recommendedName>
        <fullName evidence="5">BPTI/Kunitz inhibitor domain-containing protein</fullName>
    </recommendedName>
</protein>
<keyword evidence="7" id="KW-1185">Reference proteome</keyword>
<dbReference type="Proteomes" id="UP000694413">
    <property type="component" value="Unassembled WGS sequence"/>
</dbReference>
<dbReference type="InterPro" id="IPR020901">
    <property type="entry name" value="Prtase_inh_Kunz-CS"/>
</dbReference>
<dbReference type="GO" id="GO:0007179">
    <property type="term" value="P:transforming growth factor beta receptor signaling pathway"/>
    <property type="evidence" value="ECO:0007669"/>
    <property type="project" value="TreeGrafter"/>
</dbReference>
<dbReference type="PANTHER" id="PTHR45938">
    <property type="entry name" value="ACP24A4-RELATED"/>
    <property type="match status" value="1"/>
</dbReference>
<dbReference type="AlphaFoldDB" id="A0A8D2QK34"/>
<dbReference type="PROSITE" id="PS00280">
    <property type="entry name" value="BPTI_KUNITZ_1"/>
    <property type="match status" value="1"/>
</dbReference>
<dbReference type="PANTHER" id="PTHR45938:SF11">
    <property type="entry name" value="WAP, KAZAL, IMMUNOGLOBULIN, KUNITZ AND NTR DOMAIN-CONTAINING PROTEIN 2-LIKE"/>
    <property type="match status" value="1"/>
</dbReference>
<keyword evidence="3" id="KW-0732">Signal</keyword>
<dbReference type="Pfam" id="PF00014">
    <property type="entry name" value="Kunitz_BPTI"/>
    <property type="match status" value="1"/>
</dbReference>
<evidence type="ECO:0000256" key="4">
    <source>
        <dbReference type="ARBA" id="ARBA00023157"/>
    </source>
</evidence>
<reference evidence="6" key="1">
    <citation type="submission" date="2025-08" db="UniProtKB">
        <authorList>
            <consortium name="Ensembl"/>
        </authorList>
    </citation>
    <scope>IDENTIFICATION</scope>
</reference>
<evidence type="ECO:0000313" key="6">
    <source>
        <dbReference type="Ensembl" id="ENSZALP00000021558.1"/>
    </source>
</evidence>
<proteinExistence type="predicted"/>
<sequence>SLSSSFLSLWEELEELFPAGGPSLVDCPCRQSGVSCPQFQHLGRAQRVSSSQTLPMLSLVLLGFPSCGLPTAEPCRLPLDEGHCQRYTLRWYYNQRATECRPFVYSGCQGNPNRFQSKEECELHCRTGGLLKHRVMSSSLPSSSDLWEHCHTPLYTPILCSFSPEVL</sequence>
<evidence type="ECO:0000256" key="3">
    <source>
        <dbReference type="ARBA" id="ARBA00022729"/>
    </source>
</evidence>
<reference evidence="6" key="2">
    <citation type="submission" date="2025-09" db="UniProtKB">
        <authorList>
            <consortium name="Ensembl"/>
        </authorList>
    </citation>
    <scope>IDENTIFICATION</scope>
</reference>
<evidence type="ECO:0000259" key="5">
    <source>
        <dbReference type="PROSITE" id="PS50279"/>
    </source>
</evidence>
<keyword evidence="2" id="KW-0964">Secreted</keyword>
<name>A0A8D2QK34_ZONAL</name>
<dbReference type="GO" id="GO:0050431">
    <property type="term" value="F:transforming growth factor beta binding"/>
    <property type="evidence" value="ECO:0007669"/>
    <property type="project" value="TreeGrafter"/>
</dbReference>
<dbReference type="PROSITE" id="PS50279">
    <property type="entry name" value="BPTI_KUNITZ_2"/>
    <property type="match status" value="1"/>
</dbReference>
<feature type="domain" description="BPTI/Kunitz inhibitor" evidence="5">
    <location>
        <begin position="75"/>
        <end position="125"/>
    </location>
</feature>
<dbReference type="GO" id="GO:0048019">
    <property type="term" value="F:receptor antagonist activity"/>
    <property type="evidence" value="ECO:0007669"/>
    <property type="project" value="TreeGrafter"/>
</dbReference>
<dbReference type="SMART" id="SM00131">
    <property type="entry name" value="KU"/>
    <property type="match status" value="1"/>
</dbReference>
<dbReference type="GO" id="GO:0005615">
    <property type="term" value="C:extracellular space"/>
    <property type="evidence" value="ECO:0007669"/>
    <property type="project" value="TreeGrafter"/>
</dbReference>
<evidence type="ECO:0000313" key="7">
    <source>
        <dbReference type="Proteomes" id="UP000694413"/>
    </source>
</evidence>
<dbReference type="Ensembl" id="ENSZALT00000028133.1">
    <property type="protein sequence ID" value="ENSZALP00000021558.1"/>
    <property type="gene ID" value="ENSZALG00000016867.1"/>
</dbReference>
<dbReference type="Gene3D" id="4.10.410.10">
    <property type="entry name" value="Pancreatic trypsin inhibitor Kunitz domain"/>
    <property type="match status" value="1"/>
</dbReference>
<keyword evidence="4" id="KW-1015">Disulfide bond</keyword>
<dbReference type="SUPFAM" id="SSF57362">
    <property type="entry name" value="BPTI-like"/>
    <property type="match status" value="1"/>
</dbReference>
<evidence type="ECO:0000256" key="2">
    <source>
        <dbReference type="ARBA" id="ARBA00022525"/>
    </source>
</evidence>
<comment type="subcellular location">
    <subcellularLocation>
        <location evidence="1">Secreted</location>
    </subcellularLocation>
</comment>
<dbReference type="FunFam" id="4.10.410.10:FF:000017">
    <property type="entry name" value="papilin isoform X2"/>
    <property type="match status" value="1"/>
</dbReference>
<dbReference type="InterPro" id="IPR036880">
    <property type="entry name" value="Kunitz_BPTI_sf"/>
</dbReference>
<dbReference type="PRINTS" id="PR00759">
    <property type="entry name" value="BASICPTASE"/>
</dbReference>
<dbReference type="GO" id="GO:0004867">
    <property type="term" value="F:serine-type endopeptidase inhibitor activity"/>
    <property type="evidence" value="ECO:0007669"/>
    <property type="project" value="InterPro"/>
</dbReference>